<accession>A0A2P7BSZ4</accession>
<dbReference type="EMBL" id="PGGO01000004">
    <property type="protein sequence ID" value="PSH69596.1"/>
    <property type="molecule type" value="Genomic_DNA"/>
</dbReference>
<dbReference type="RefSeq" id="WP_106710430.1">
    <property type="nucleotide sequence ID" value="NZ_PGGO01000004.1"/>
</dbReference>
<organism evidence="2 3">
    <name type="scientific">Phyllobacterium brassicacearum</name>
    <dbReference type="NCBI Taxonomy" id="314235"/>
    <lineage>
        <taxon>Bacteria</taxon>
        <taxon>Pseudomonadati</taxon>
        <taxon>Pseudomonadota</taxon>
        <taxon>Alphaproteobacteria</taxon>
        <taxon>Hyphomicrobiales</taxon>
        <taxon>Phyllobacteriaceae</taxon>
        <taxon>Phyllobacterium</taxon>
    </lineage>
</organism>
<dbReference type="Proteomes" id="UP000241444">
    <property type="component" value="Unassembled WGS sequence"/>
</dbReference>
<dbReference type="AlphaFoldDB" id="A0A2P7BSZ4"/>
<evidence type="ECO:0000313" key="2">
    <source>
        <dbReference type="EMBL" id="PSH69596.1"/>
    </source>
</evidence>
<name>A0A2P7BSZ4_9HYPH</name>
<feature type="domain" description="HNH nuclease" evidence="1">
    <location>
        <begin position="193"/>
        <end position="247"/>
    </location>
</feature>
<dbReference type="InterPro" id="IPR003615">
    <property type="entry name" value="HNH_nuc"/>
</dbReference>
<reference evidence="3" key="1">
    <citation type="submission" date="2017-11" db="EMBL/GenBank/DDBJ databases">
        <authorList>
            <person name="Kuznetsova I."/>
            <person name="Sazanova A."/>
            <person name="Chirak E."/>
            <person name="Safronova V."/>
            <person name="Willems A."/>
        </authorList>
    </citation>
    <scope>NUCLEOTIDE SEQUENCE [LARGE SCALE GENOMIC DNA]</scope>
    <source>
        <strain evidence="3">STM 196</strain>
    </source>
</reference>
<gene>
    <name evidence="2" type="ORF">CU102_07320</name>
</gene>
<evidence type="ECO:0000313" key="3">
    <source>
        <dbReference type="Proteomes" id="UP000241444"/>
    </source>
</evidence>
<dbReference type="OrthoDB" id="7181882at2"/>
<sequence length="298" mass="33953">MAAIFHIKSKIYTNCDYDKRFLFREKYQDIVRDRIGDWVIYYLPMPRAGRRLTRPAGYFAAACVASIHAATDNPGYREAKLEQFFEFPEPVPFSIRDVSFGPILYFEDSMLESDGSVNASLAQQEVRAISDENFYRIIEAAFGKAVLEDEPALPQGFAEDAPTASERTRILTSRSLRDRAFRHLVGNAYGMTCAMTDISMQAPDGTFEVECAHIMPVEAGGPDSVSNGIALSRCIHWMFDKGLLSIDADYRILKSRRYFEPQVDKLLNGSGRIALPEDDSHRPHPEFLRYHRESIFRR</sequence>
<dbReference type="Pfam" id="PF13391">
    <property type="entry name" value="HNH_2"/>
    <property type="match status" value="1"/>
</dbReference>
<proteinExistence type="predicted"/>
<protein>
    <recommendedName>
        <fullName evidence="1">HNH nuclease domain-containing protein</fullName>
    </recommendedName>
</protein>
<comment type="caution">
    <text evidence="2">The sequence shown here is derived from an EMBL/GenBank/DDBJ whole genome shotgun (WGS) entry which is preliminary data.</text>
</comment>
<evidence type="ECO:0000259" key="1">
    <source>
        <dbReference type="Pfam" id="PF13391"/>
    </source>
</evidence>
<keyword evidence="3" id="KW-1185">Reference proteome</keyword>